<evidence type="ECO:0000313" key="1">
    <source>
        <dbReference type="EMBL" id="MFC7303216.1"/>
    </source>
</evidence>
<sequence>MTTDLSKLTAAAAKWDDMAGEFKKLEDQYQRDVHGVTLGPSWQGQSAQAANARFDTALHEFQAAQKEAKAIASLLRDAHDQFTELRGKVEAARADAIKAGMRVSDQGAVQFDYARADEATRRAAQHDPGLRDAEASWAAHIRQAVKAVSDADAGVKIALEAVVIDADTRDGSLNGFNAYAKGDVEKYEALELKEIATRINSGDATGQDLKEAQRAFRDNSGNKEFSQTLLSSLGPANTIRFTNKLNDLAYLDDKGHKRDYLSLQKSLATALATATQDPKSKFYKDFRADLQKAGIQKYEFDVAGERIHSAGHGQQVRGYQSLITLMQHGKGYSGQFLGDLTDDMIAAEKKDKNIWDLHGRFEGKHDGWFANDPIDGALGLMSHDPDTATGFLDPKADGGNDRLQHLIRERDWDTTNTTRWSGNVELPTDDVADKDARKGLGAALEAAATGHTPGSEHALGGHTLAQARVMNETIGQLNAEGIAEKLPENLRQPMANMLADYTPDTHQILASDNLTYKDRVWDDDGTVKMGVPHEELVKVMRGVASDPEAFGHMYRAEKQYALDVFAGMPDDHTSLTTQNRIHEAAAAIGAYDGVRTDTVFDKRFEATQWSNDFNAHVTRTSGAALNFVSPGAAIPADFANRILDYTLYEATKDRIAEANLEATKGNAKLFMAGQTEVDEMVGAWAKSNGHELDSEFTKHFVGEGQNDHATARHRALILLRPDY</sequence>
<keyword evidence="2" id="KW-1185">Reference proteome</keyword>
<proteinExistence type="predicted"/>
<protein>
    <submittedName>
        <fullName evidence="1">WXG100 family type VII secretion target</fullName>
    </submittedName>
</protein>
<dbReference type="Gene3D" id="1.10.287.1060">
    <property type="entry name" value="ESAT-6-like"/>
    <property type="match status" value="1"/>
</dbReference>
<reference evidence="2" key="1">
    <citation type="journal article" date="2019" name="Int. J. Syst. Evol. Microbiol.">
        <title>The Global Catalogue of Microorganisms (GCM) 10K type strain sequencing project: providing services to taxonomists for standard genome sequencing and annotation.</title>
        <authorList>
            <consortium name="The Broad Institute Genomics Platform"/>
            <consortium name="The Broad Institute Genome Sequencing Center for Infectious Disease"/>
            <person name="Wu L."/>
            <person name="Ma J."/>
        </authorList>
    </citation>
    <scope>NUCLEOTIDE SEQUENCE [LARGE SCALE GENOMIC DNA]</scope>
    <source>
        <strain evidence="2">SYNS20</strain>
    </source>
</reference>
<name>A0ABW2JCF1_9ACTN</name>
<evidence type="ECO:0000313" key="2">
    <source>
        <dbReference type="Proteomes" id="UP001596523"/>
    </source>
</evidence>
<comment type="caution">
    <text evidence="1">The sequence shown here is derived from an EMBL/GenBank/DDBJ whole genome shotgun (WGS) entry which is preliminary data.</text>
</comment>
<gene>
    <name evidence="1" type="ORF">ACFQVC_03165</name>
</gene>
<dbReference type="EMBL" id="JBHTCF010000001">
    <property type="protein sequence ID" value="MFC7303216.1"/>
    <property type="molecule type" value="Genomic_DNA"/>
</dbReference>
<organism evidence="1 2">
    <name type="scientific">Streptomyces monticola</name>
    <dbReference type="NCBI Taxonomy" id="2666263"/>
    <lineage>
        <taxon>Bacteria</taxon>
        <taxon>Bacillati</taxon>
        <taxon>Actinomycetota</taxon>
        <taxon>Actinomycetes</taxon>
        <taxon>Kitasatosporales</taxon>
        <taxon>Streptomycetaceae</taxon>
        <taxon>Streptomyces</taxon>
    </lineage>
</organism>
<dbReference type="SUPFAM" id="SSF140453">
    <property type="entry name" value="EsxAB dimer-like"/>
    <property type="match status" value="1"/>
</dbReference>
<accession>A0ABW2JCF1</accession>
<dbReference type="InterPro" id="IPR036689">
    <property type="entry name" value="ESAT-6-like_sf"/>
</dbReference>
<dbReference type="RefSeq" id="WP_381826133.1">
    <property type="nucleotide sequence ID" value="NZ_JBHTCF010000001.1"/>
</dbReference>
<dbReference type="Proteomes" id="UP001596523">
    <property type="component" value="Unassembled WGS sequence"/>
</dbReference>